<protein>
    <submittedName>
        <fullName evidence="1">Uncharacterized protein</fullName>
    </submittedName>
</protein>
<sequence length="202" mass="22757">MDRRRKIRKRKYNGDTLFENLKEVTATMKKLLTLMLLVSLGLSGCALGNNVSEGENAMTISDFKKDTSLTSIPESNGNLMNLDLESVIAYGRLRALFGEPNYETQNVEDAYSYILFVEPESSEKIYLEVYEGSSGPAIGGLKNAESLQAAETLKKLIEESEEVADYQYEGYYLDLDSKITMGIKDGVPYYNEEFCEEIPDFQ</sequence>
<dbReference type="RefSeq" id="WP_269763147.1">
    <property type="nucleotide sequence ID" value="NZ_JAPZEC010000036.1"/>
</dbReference>
<dbReference type="AlphaFoldDB" id="A0A9X3KAY4"/>
<proteinExistence type="predicted"/>
<evidence type="ECO:0000313" key="1">
    <source>
        <dbReference type="EMBL" id="MCZ7695302.1"/>
    </source>
</evidence>
<name>A0A9X3KAY4_MEDGN</name>
<gene>
    <name evidence="1" type="ORF">O8D18_15045</name>
</gene>
<comment type="caution">
    <text evidence="1">The sequence shown here is derived from an EMBL/GenBank/DDBJ whole genome shotgun (WGS) entry which is preliminary data.</text>
</comment>
<organism evidence="1 2">
    <name type="scientific">Mediterraneibacter gnavus</name>
    <name type="common">Ruminococcus gnavus</name>
    <dbReference type="NCBI Taxonomy" id="33038"/>
    <lineage>
        <taxon>Bacteria</taxon>
        <taxon>Bacillati</taxon>
        <taxon>Bacillota</taxon>
        <taxon>Clostridia</taxon>
        <taxon>Lachnospirales</taxon>
        <taxon>Lachnospiraceae</taxon>
        <taxon>Mediterraneibacter</taxon>
    </lineage>
</organism>
<reference evidence="1" key="1">
    <citation type="submission" date="2022-12" db="EMBL/GenBank/DDBJ databases">
        <title>Genome of R. gnavus strain RSHDN_123.</title>
        <authorList>
            <person name="Abdugheni R."/>
        </authorList>
    </citation>
    <scope>NUCLEOTIDE SEQUENCE</scope>
    <source>
        <strain evidence="1">RSHDN_123</strain>
    </source>
</reference>
<accession>A0A9X3KAY4</accession>
<evidence type="ECO:0000313" key="2">
    <source>
        <dbReference type="Proteomes" id="UP001148455"/>
    </source>
</evidence>
<dbReference type="EMBL" id="JAPZED010000036">
    <property type="protein sequence ID" value="MCZ7695302.1"/>
    <property type="molecule type" value="Genomic_DNA"/>
</dbReference>
<dbReference type="Proteomes" id="UP001148455">
    <property type="component" value="Unassembled WGS sequence"/>
</dbReference>